<dbReference type="Pfam" id="PF00440">
    <property type="entry name" value="TetR_N"/>
    <property type="match status" value="1"/>
</dbReference>
<dbReference type="PANTHER" id="PTHR30055">
    <property type="entry name" value="HTH-TYPE TRANSCRIPTIONAL REGULATOR RUTR"/>
    <property type="match status" value="1"/>
</dbReference>
<reference evidence="6 7" key="1">
    <citation type="submission" date="2020-02" db="EMBL/GenBank/DDBJ databases">
        <title>Whole Genome Shotgun Sequence of Streptomyces sp. strain CWH03.</title>
        <authorList>
            <person name="Dohra H."/>
            <person name="Kodani S."/>
            <person name="Yamamura H."/>
        </authorList>
    </citation>
    <scope>NUCLEOTIDE SEQUENCE [LARGE SCALE GENOMIC DNA]</scope>
    <source>
        <strain evidence="6 7">CWH03</strain>
    </source>
</reference>
<dbReference type="EMBL" id="BLLG01000002">
    <property type="protein sequence ID" value="GFH34444.1"/>
    <property type="molecule type" value="Genomic_DNA"/>
</dbReference>
<evidence type="ECO:0000256" key="1">
    <source>
        <dbReference type="ARBA" id="ARBA00023015"/>
    </source>
</evidence>
<evidence type="ECO:0000313" key="6">
    <source>
        <dbReference type="EMBL" id="GFH34444.1"/>
    </source>
</evidence>
<keyword evidence="3" id="KW-0804">Transcription</keyword>
<evidence type="ECO:0000256" key="2">
    <source>
        <dbReference type="ARBA" id="ARBA00023125"/>
    </source>
</evidence>
<dbReference type="InterPro" id="IPR025996">
    <property type="entry name" value="MT1864/Rv1816-like_C"/>
</dbReference>
<comment type="caution">
    <text evidence="6">The sequence shown here is derived from an EMBL/GenBank/DDBJ whole genome shotgun (WGS) entry which is preliminary data.</text>
</comment>
<dbReference type="PROSITE" id="PS50977">
    <property type="entry name" value="HTH_TETR_2"/>
    <property type="match status" value="1"/>
</dbReference>
<evidence type="ECO:0000259" key="5">
    <source>
        <dbReference type="PROSITE" id="PS50977"/>
    </source>
</evidence>
<dbReference type="GO" id="GO:0003700">
    <property type="term" value="F:DNA-binding transcription factor activity"/>
    <property type="evidence" value="ECO:0007669"/>
    <property type="project" value="TreeGrafter"/>
</dbReference>
<keyword evidence="2 4" id="KW-0238">DNA-binding</keyword>
<name>A0A6A0ARA8_9ACTN</name>
<dbReference type="InterPro" id="IPR001647">
    <property type="entry name" value="HTH_TetR"/>
</dbReference>
<dbReference type="SUPFAM" id="SSF46689">
    <property type="entry name" value="Homeodomain-like"/>
    <property type="match status" value="1"/>
</dbReference>
<gene>
    <name evidence="6" type="ORF">SCWH03_06580</name>
</gene>
<sequence>MTRAGGRKRARPGEGARLRTELLAAAERILDAEGEDAVTVRGVAAAVGVTTPSVYLHFASRLELLHAVCLGVWDELGRCMSDAASDVDDPFSALHRRCVTYIAFGLEHPLRYRLVMNGRATEASRQVAADCFRYLAEAVEPCVAAGALRGDVGELTRALCAGLHGAVALLAPQPPEMWPHDLDTYAANTASLVVFGAAALGRLPDPSATPGSDTLAGLFTTPSVAGAVCGPPGSPTV</sequence>
<keyword evidence="1" id="KW-0805">Transcription regulation</keyword>
<evidence type="ECO:0000256" key="3">
    <source>
        <dbReference type="ARBA" id="ARBA00023163"/>
    </source>
</evidence>
<dbReference type="InterPro" id="IPR009057">
    <property type="entry name" value="Homeodomain-like_sf"/>
</dbReference>
<dbReference type="PRINTS" id="PR00455">
    <property type="entry name" value="HTHTETR"/>
</dbReference>
<dbReference type="PANTHER" id="PTHR30055:SF234">
    <property type="entry name" value="HTH-TYPE TRANSCRIPTIONAL REGULATOR BETI"/>
    <property type="match status" value="1"/>
</dbReference>
<feature type="domain" description="HTH tetR-type" evidence="5">
    <location>
        <begin position="16"/>
        <end position="76"/>
    </location>
</feature>
<dbReference type="GO" id="GO:0000976">
    <property type="term" value="F:transcription cis-regulatory region binding"/>
    <property type="evidence" value="ECO:0007669"/>
    <property type="project" value="TreeGrafter"/>
</dbReference>
<dbReference type="Proteomes" id="UP000484988">
    <property type="component" value="Unassembled WGS sequence"/>
</dbReference>
<keyword evidence="7" id="KW-1185">Reference proteome</keyword>
<feature type="DNA-binding region" description="H-T-H motif" evidence="4">
    <location>
        <begin position="39"/>
        <end position="58"/>
    </location>
</feature>
<accession>A0A6A0ARA8</accession>
<dbReference type="InterPro" id="IPR036271">
    <property type="entry name" value="Tet_transcr_reg_TetR-rel_C_sf"/>
</dbReference>
<proteinExistence type="predicted"/>
<dbReference type="SUPFAM" id="SSF48498">
    <property type="entry name" value="Tetracyclin repressor-like, C-terminal domain"/>
    <property type="match status" value="1"/>
</dbReference>
<evidence type="ECO:0000256" key="4">
    <source>
        <dbReference type="PROSITE-ProRule" id="PRU00335"/>
    </source>
</evidence>
<evidence type="ECO:0000313" key="7">
    <source>
        <dbReference type="Proteomes" id="UP000484988"/>
    </source>
</evidence>
<dbReference type="AlphaFoldDB" id="A0A6A0ARA8"/>
<dbReference type="Gene3D" id="1.10.357.10">
    <property type="entry name" value="Tetracycline Repressor, domain 2"/>
    <property type="match status" value="1"/>
</dbReference>
<organism evidence="6 7">
    <name type="scientific">Streptomyces pacificus</name>
    <dbReference type="NCBI Taxonomy" id="2705029"/>
    <lineage>
        <taxon>Bacteria</taxon>
        <taxon>Bacillati</taxon>
        <taxon>Actinomycetota</taxon>
        <taxon>Actinomycetes</taxon>
        <taxon>Kitasatosporales</taxon>
        <taxon>Streptomycetaceae</taxon>
        <taxon>Streptomyces</taxon>
    </lineage>
</organism>
<dbReference type="Pfam" id="PF13305">
    <property type="entry name" value="TetR_C_33"/>
    <property type="match status" value="1"/>
</dbReference>
<dbReference type="InterPro" id="IPR050109">
    <property type="entry name" value="HTH-type_TetR-like_transc_reg"/>
</dbReference>
<dbReference type="RefSeq" id="WP_173261479.1">
    <property type="nucleotide sequence ID" value="NZ_BLLG01000002.1"/>
</dbReference>
<protein>
    <submittedName>
        <fullName evidence="6">TetR/AcrR family transcriptional regulator</fullName>
    </submittedName>
</protein>